<dbReference type="AlphaFoldDB" id="A0A395NXW6"/>
<evidence type="ECO:0000256" key="1">
    <source>
        <dbReference type="SAM" id="SignalP"/>
    </source>
</evidence>
<dbReference type="STRING" id="490622.A0A395NXW6"/>
<evidence type="ECO:0000313" key="3">
    <source>
        <dbReference type="Proteomes" id="UP000266272"/>
    </source>
</evidence>
<gene>
    <name evidence="2" type="ORF">TARUN_1901</name>
</gene>
<name>A0A395NXW6_TRIAR</name>
<proteinExistence type="predicted"/>
<dbReference type="OrthoDB" id="5152093at2759"/>
<feature type="signal peptide" evidence="1">
    <location>
        <begin position="1"/>
        <end position="17"/>
    </location>
</feature>
<keyword evidence="3" id="KW-1185">Reference proteome</keyword>
<organism evidence="2 3">
    <name type="scientific">Trichoderma arundinaceum</name>
    <dbReference type="NCBI Taxonomy" id="490622"/>
    <lineage>
        <taxon>Eukaryota</taxon>
        <taxon>Fungi</taxon>
        <taxon>Dikarya</taxon>
        <taxon>Ascomycota</taxon>
        <taxon>Pezizomycotina</taxon>
        <taxon>Sordariomycetes</taxon>
        <taxon>Hypocreomycetidae</taxon>
        <taxon>Hypocreales</taxon>
        <taxon>Hypocreaceae</taxon>
        <taxon>Trichoderma</taxon>
    </lineage>
</organism>
<feature type="chain" id="PRO_5017209899" evidence="1">
    <location>
        <begin position="18"/>
        <end position="135"/>
    </location>
</feature>
<accession>A0A395NXW6</accession>
<dbReference type="EMBL" id="PXOA01000116">
    <property type="protein sequence ID" value="RFU80321.1"/>
    <property type="molecule type" value="Genomic_DNA"/>
</dbReference>
<sequence>MPSYSALLLAAAGLVAADSLVSMNLGNPASGRNGTLPGVGSAAFGVHALDDSCGIGMTTCDINCMPLTGICCGLGNGAYCDIGYSCVDDGCCPVGKVCTGPPTGCKGDRDLCGEFCVPKGTCSSGGGGGGGGGGG</sequence>
<keyword evidence="1" id="KW-0732">Signal</keyword>
<comment type="caution">
    <text evidence="2">The sequence shown here is derived from an EMBL/GenBank/DDBJ whole genome shotgun (WGS) entry which is preliminary data.</text>
</comment>
<protein>
    <submittedName>
        <fullName evidence="2">Uncharacterized protein</fullName>
    </submittedName>
</protein>
<reference evidence="2 3" key="1">
    <citation type="journal article" date="2018" name="PLoS Pathog.">
        <title>Evolution of structural diversity of trichothecenes, a family of toxins produced by plant pathogenic and entomopathogenic fungi.</title>
        <authorList>
            <person name="Proctor R.H."/>
            <person name="McCormick S.P."/>
            <person name="Kim H.S."/>
            <person name="Cardoza R.E."/>
            <person name="Stanley A.M."/>
            <person name="Lindo L."/>
            <person name="Kelly A."/>
            <person name="Brown D.W."/>
            <person name="Lee T."/>
            <person name="Vaughan M.M."/>
            <person name="Alexander N.J."/>
            <person name="Busman M."/>
            <person name="Gutierrez S."/>
        </authorList>
    </citation>
    <scope>NUCLEOTIDE SEQUENCE [LARGE SCALE GENOMIC DNA]</scope>
    <source>
        <strain evidence="2 3">IBT 40837</strain>
    </source>
</reference>
<feature type="non-terminal residue" evidence="2">
    <location>
        <position position="135"/>
    </location>
</feature>
<dbReference type="Proteomes" id="UP000266272">
    <property type="component" value="Unassembled WGS sequence"/>
</dbReference>
<evidence type="ECO:0000313" key="2">
    <source>
        <dbReference type="EMBL" id="RFU80321.1"/>
    </source>
</evidence>